<evidence type="ECO:0000256" key="8">
    <source>
        <dbReference type="ARBA" id="ARBA00022842"/>
    </source>
</evidence>
<keyword evidence="5" id="KW-0479">Metal-binding</keyword>
<keyword evidence="12" id="KW-1185">Reference proteome</keyword>
<dbReference type="SUPFAM" id="SSF81301">
    <property type="entry name" value="Nucleotidyltransferase"/>
    <property type="match status" value="1"/>
</dbReference>
<keyword evidence="6" id="KW-0547">Nucleotide-binding</keyword>
<dbReference type="GO" id="GO:0016779">
    <property type="term" value="F:nucleotidyltransferase activity"/>
    <property type="evidence" value="ECO:0007669"/>
    <property type="project" value="UniProtKB-KW"/>
</dbReference>
<dbReference type="EMBL" id="JBAFSM010000039">
    <property type="protein sequence ID" value="MEG3439023.1"/>
    <property type="molecule type" value="Genomic_DNA"/>
</dbReference>
<dbReference type="Proteomes" id="UP001328733">
    <property type="component" value="Unassembled WGS sequence"/>
</dbReference>
<name>A0AAW9QYT1_9CHRO</name>
<keyword evidence="3" id="KW-0808">Transferase</keyword>
<dbReference type="InterPro" id="IPR052038">
    <property type="entry name" value="Type-VII_TA_antitoxin"/>
</dbReference>
<dbReference type="Gene3D" id="3.30.460.10">
    <property type="entry name" value="Beta Polymerase, domain 2"/>
    <property type="match status" value="1"/>
</dbReference>
<dbReference type="InterPro" id="IPR043519">
    <property type="entry name" value="NT_sf"/>
</dbReference>
<evidence type="ECO:0000256" key="2">
    <source>
        <dbReference type="ARBA" id="ARBA00022649"/>
    </source>
</evidence>
<protein>
    <submittedName>
        <fullName evidence="11">Nucleotidyltransferase family protein</fullName>
    </submittedName>
</protein>
<dbReference type="CDD" id="cd05403">
    <property type="entry name" value="NT_KNTase_like"/>
    <property type="match status" value="1"/>
</dbReference>
<accession>A0AAW9QYT1</accession>
<evidence type="ECO:0000313" key="12">
    <source>
        <dbReference type="Proteomes" id="UP001328733"/>
    </source>
</evidence>
<keyword evidence="7" id="KW-0067">ATP-binding</keyword>
<dbReference type="GO" id="GO:0005524">
    <property type="term" value="F:ATP binding"/>
    <property type="evidence" value="ECO:0007669"/>
    <property type="project" value="UniProtKB-KW"/>
</dbReference>
<evidence type="ECO:0000256" key="3">
    <source>
        <dbReference type="ARBA" id="ARBA00022679"/>
    </source>
</evidence>
<keyword evidence="4" id="KW-0548">Nucleotidyltransferase</keyword>
<evidence type="ECO:0000256" key="7">
    <source>
        <dbReference type="ARBA" id="ARBA00022840"/>
    </source>
</evidence>
<evidence type="ECO:0000259" key="10">
    <source>
        <dbReference type="Pfam" id="PF01909"/>
    </source>
</evidence>
<comment type="similarity">
    <text evidence="9">Belongs to the MntA antitoxin family.</text>
</comment>
<keyword evidence="8" id="KW-0460">Magnesium</keyword>
<organism evidence="11 12">
    <name type="scientific">Pannus brasiliensis CCIBt3594</name>
    <dbReference type="NCBI Taxonomy" id="1427578"/>
    <lineage>
        <taxon>Bacteria</taxon>
        <taxon>Bacillati</taxon>
        <taxon>Cyanobacteriota</taxon>
        <taxon>Cyanophyceae</taxon>
        <taxon>Oscillatoriophycideae</taxon>
        <taxon>Chroococcales</taxon>
        <taxon>Microcystaceae</taxon>
        <taxon>Pannus</taxon>
    </lineage>
</organism>
<evidence type="ECO:0000256" key="5">
    <source>
        <dbReference type="ARBA" id="ARBA00022723"/>
    </source>
</evidence>
<keyword evidence="2" id="KW-1277">Toxin-antitoxin system</keyword>
<feature type="domain" description="Polymerase nucleotidyl transferase" evidence="10">
    <location>
        <begin position="14"/>
        <end position="95"/>
    </location>
</feature>
<comment type="cofactor">
    <cofactor evidence="1">
        <name>Mg(2+)</name>
        <dbReference type="ChEBI" id="CHEBI:18420"/>
    </cofactor>
</comment>
<evidence type="ECO:0000256" key="4">
    <source>
        <dbReference type="ARBA" id="ARBA00022695"/>
    </source>
</evidence>
<evidence type="ECO:0000256" key="1">
    <source>
        <dbReference type="ARBA" id="ARBA00001946"/>
    </source>
</evidence>
<dbReference type="PANTHER" id="PTHR33571">
    <property type="entry name" value="SSL8005 PROTEIN"/>
    <property type="match status" value="1"/>
</dbReference>
<dbReference type="AlphaFoldDB" id="A0AAW9QYT1"/>
<dbReference type="RefSeq" id="WP_332866506.1">
    <property type="nucleotide sequence ID" value="NZ_JBAFSM010000039.1"/>
</dbReference>
<evidence type="ECO:0000313" key="11">
    <source>
        <dbReference type="EMBL" id="MEG3439023.1"/>
    </source>
</evidence>
<gene>
    <name evidence="11" type="ORF">V0288_17995</name>
</gene>
<dbReference type="InterPro" id="IPR002934">
    <property type="entry name" value="Polymerase_NTP_transf_dom"/>
</dbReference>
<evidence type="ECO:0000256" key="9">
    <source>
        <dbReference type="ARBA" id="ARBA00038276"/>
    </source>
</evidence>
<proteinExistence type="inferred from homology"/>
<reference evidence="11 12" key="1">
    <citation type="submission" date="2024-01" db="EMBL/GenBank/DDBJ databases">
        <title>Genomic insights into the taxonomy and metabolism of the cyanobacterium Pannus brasiliensis CCIBt3594.</title>
        <authorList>
            <person name="Machado M."/>
            <person name="Botero N.B."/>
            <person name="Andreote A.P.D."/>
            <person name="Feitosa A.M.T."/>
            <person name="Popin R."/>
            <person name="Sivonen K."/>
            <person name="Fiore M.F."/>
        </authorList>
    </citation>
    <scope>NUCLEOTIDE SEQUENCE [LARGE SCALE GENOMIC DNA]</scope>
    <source>
        <strain evidence="11 12">CCIBt3594</strain>
    </source>
</reference>
<evidence type="ECO:0000256" key="6">
    <source>
        <dbReference type="ARBA" id="ARBA00022741"/>
    </source>
</evidence>
<dbReference type="Pfam" id="PF01909">
    <property type="entry name" value="NTP_transf_2"/>
    <property type="match status" value="1"/>
</dbReference>
<dbReference type="GO" id="GO:0046872">
    <property type="term" value="F:metal ion binding"/>
    <property type="evidence" value="ECO:0007669"/>
    <property type="project" value="UniProtKB-KW"/>
</dbReference>
<dbReference type="PANTHER" id="PTHR33571:SF12">
    <property type="entry name" value="BSL3053 PROTEIN"/>
    <property type="match status" value="1"/>
</dbReference>
<sequence>MKVKNIKIPIDEISELCQRWHIRKLSLFGSVLRDDFTSDSDIDILVDFETGFTPGFFKLHQIQEELSELFERRTIDLVTIKSLNHRIRDRVLETAEVCYIGKG</sequence>
<comment type="caution">
    <text evidence="11">The sequence shown here is derived from an EMBL/GenBank/DDBJ whole genome shotgun (WGS) entry which is preliminary data.</text>
</comment>